<reference evidence="1 2" key="1">
    <citation type="submission" date="2019-06" db="EMBL/GenBank/DDBJ databases">
        <title>An operon consisting of a P-type ATPase gene and a transcriptional regular gene given the different cadmium resistance in Bacillus vietamensis 151-6 and Bacillus marisflavi 151-25.</title>
        <authorList>
            <person name="Yu X."/>
        </authorList>
    </citation>
    <scope>NUCLEOTIDE SEQUENCE [LARGE SCALE GENOMIC DNA]</scope>
    <source>
        <strain evidence="1 2">151-6</strain>
    </source>
</reference>
<dbReference type="KEGG" id="bvq:FHE72_17700"/>
<dbReference type="EMBL" id="CP047394">
    <property type="protein sequence ID" value="QHE62654.1"/>
    <property type="molecule type" value="Genomic_DNA"/>
</dbReference>
<dbReference type="Proteomes" id="UP000465062">
    <property type="component" value="Chromosome"/>
</dbReference>
<dbReference type="AlphaFoldDB" id="A0A6I6UIB7"/>
<proteinExistence type="predicted"/>
<protein>
    <submittedName>
        <fullName evidence="1">Uncharacterized protein</fullName>
    </submittedName>
</protein>
<dbReference type="RefSeq" id="WP_159362544.1">
    <property type="nucleotide sequence ID" value="NZ_CP047394.1"/>
</dbReference>
<sequence>MIIEEGKINSAALILDNIDYEKDPAFVFLMLAHATEMKHHRFVRKILHTEDTVFKRKMNALDEYKNLLVSLSEALRDTAMHPVENLAVTKYFLDSLFLLISDKGSLKYDYQHDYLYSSNMICNGLKISKATLSRYVNLGLEVVDTNKHNRYPAHVIFYWKESLWSSRIQAIFQAFKIRNRTRLDIIKELEEEKRTYEKSHGNKSFYEVYAQVKNPDELEDPEKYYDWKDIMDELEELTNEDQSE</sequence>
<evidence type="ECO:0000313" key="1">
    <source>
        <dbReference type="EMBL" id="QHE62654.1"/>
    </source>
</evidence>
<evidence type="ECO:0000313" key="2">
    <source>
        <dbReference type="Proteomes" id="UP000465062"/>
    </source>
</evidence>
<gene>
    <name evidence="1" type="ORF">FHE72_17700</name>
</gene>
<organism evidence="1 2">
    <name type="scientific">Rossellomorea vietnamensis</name>
    <dbReference type="NCBI Taxonomy" id="218284"/>
    <lineage>
        <taxon>Bacteria</taxon>
        <taxon>Bacillati</taxon>
        <taxon>Bacillota</taxon>
        <taxon>Bacilli</taxon>
        <taxon>Bacillales</taxon>
        <taxon>Bacillaceae</taxon>
        <taxon>Rossellomorea</taxon>
    </lineage>
</organism>
<accession>A0A6I6UIB7</accession>
<name>A0A6I6UIB7_9BACI</name>